<dbReference type="EC" id="2.4.1.255" evidence="3"/>
<dbReference type="PROSITE" id="PS50005">
    <property type="entry name" value="TPR"/>
    <property type="match status" value="7"/>
</dbReference>
<feature type="repeat" description="TPR" evidence="8">
    <location>
        <begin position="126"/>
        <end position="159"/>
    </location>
</feature>
<evidence type="ECO:0000259" key="9">
    <source>
        <dbReference type="Pfam" id="PF13844"/>
    </source>
</evidence>
<dbReference type="SUPFAM" id="SSF48452">
    <property type="entry name" value="TPR-like"/>
    <property type="match status" value="2"/>
</dbReference>
<dbReference type="Pfam" id="PF13844">
    <property type="entry name" value="Glyco_transf_41"/>
    <property type="match status" value="2"/>
</dbReference>
<dbReference type="InterPro" id="IPR019734">
    <property type="entry name" value="TPR_rpt"/>
</dbReference>
<dbReference type="InterPro" id="IPR011990">
    <property type="entry name" value="TPR-like_helical_dom_sf"/>
</dbReference>
<feature type="repeat" description="TPR" evidence="8">
    <location>
        <begin position="58"/>
        <end position="91"/>
    </location>
</feature>
<sequence length="757" mass="83321">MQNSGGGARAFQNARLQKKLLKQADAVIAAAANAYGQGRYAETEALCREILKALPDHVDALHLLGMCAHDGRRLEEAQQLLERVIALDPRLHDAHNNLATVHFDLGNYEEARRCQERAIALKPNFAVALTNLGNTLMHLGFYEKALEMHERAIEIKPNYADALCNRGMVEIVLGQIMRAKESFDRALLFQPRHAEAIVGSGMVSMELRHHEEAAAKFATALAIKPGAPRILAQRGRLSYELQRLEPALADFDAALAISPKLELALRGKAQVCLVMGRTAQAMGAATTLIERNPRSEMGLALMGFAYSNQGDMDSAIQYLDRALALRPDYGDAIRGKIFLLDYLADADFAVQQAVRKSWWDAIGSKIPQRTLPKRPLDPDKRIVVGYVAAEFRQHSAGLTLLPVLRNHDHTKFEIICYYSWPGEDEYTAKFKELADVWVNAWQMSDDELADRIQADNVDILIDVSGHTTGNRLQCFARKPAPIQATGFGHATGTGMQTMDYVLADPIFIPPSARHLFPEKIYDLPCLITMEPVTNQQPSELPMLRNGYVTFGVFNRIYKISDDAIRVWSRIMREVPGSKIVLKHGLLDDPLLRDSLVARFIAQGIAEENITCLGTTSRDDHLKAFDQIDISLDTFPQNGGISTWESLYKGVPVVAKLGIGASSRAGGSIVAAVGLGDWVAEDDDGYVEIARKFASQPEYLAKLRAGLPAQIAASPAGNVEIYTRELEAGYRQFWRDYCAGAAEKSNDAAVGGTAPSGS</sequence>
<evidence type="ECO:0000256" key="2">
    <source>
        <dbReference type="ARBA" id="ARBA00005386"/>
    </source>
</evidence>
<dbReference type="Gene3D" id="3.40.50.11380">
    <property type="match status" value="1"/>
</dbReference>
<evidence type="ECO:0000256" key="8">
    <source>
        <dbReference type="PROSITE-ProRule" id="PRU00339"/>
    </source>
</evidence>
<dbReference type="AlphaFoldDB" id="A0A6G9ABR5"/>
<evidence type="ECO:0000256" key="1">
    <source>
        <dbReference type="ARBA" id="ARBA00004922"/>
    </source>
</evidence>
<feature type="domain" description="O-GlcNAc transferase C-terminal" evidence="9">
    <location>
        <begin position="544"/>
        <end position="725"/>
    </location>
</feature>
<dbReference type="Pfam" id="PF13181">
    <property type="entry name" value="TPR_8"/>
    <property type="match status" value="1"/>
</dbReference>
<evidence type="ECO:0000256" key="4">
    <source>
        <dbReference type="ARBA" id="ARBA00022676"/>
    </source>
</evidence>
<dbReference type="GO" id="GO:0097363">
    <property type="term" value="F:protein O-acetylglucosaminyltransferase activity"/>
    <property type="evidence" value="ECO:0007669"/>
    <property type="project" value="UniProtKB-EC"/>
</dbReference>
<evidence type="ECO:0000256" key="6">
    <source>
        <dbReference type="ARBA" id="ARBA00022737"/>
    </source>
</evidence>
<dbReference type="Gene3D" id="3.40.50.2000">
    <property type="entry name" value="Glycogen Phosphorylase B"/>
    <property type="match status" value="1"/>
</dbReference>
<feature type="repeat" description="TPR" evidence="8">
    <location>
        <begin position="92"/>
        <end position="125"/>
    </location>
</feature>
<dbReference type="PANTHER" id="PTHR44835">
    <property type="entry name" value="UDP-N-ACETYLGLUCOSAMINE--PEPTIDE N-ACETYLGLUCOSAMINYLTRANSFERASE SPINDLY-RELATED"/>
    <property type="match status" value="1"/>
</dbReference>
<dbReference type="Pfam" id="PF13432">
    <property type="entry name" value="TPR_16"/>
    <property type="match status" value="1"/>
</dbReference>
<dbReference type="RefSeq" id="WP_166469398.1">
    <property type="nucleotide sequence ID" value="NZ_CP050066.2"/>
</dbReference>
<protein>
    <recommendedName>
        <fullName evidence="3">protein O-GlcNAc transferase</fullName>
        <ecNumber evidence="3">2.4.1.255</ecNumber>
    </recommendedName>
</protein>
<accession>A0A6G9ABR5</accession>
<dbReference type="Pfam" id="PF07719">
    <property type="entry name" value="TPR_2"/>
    <property type="match status" value="1"/>
</dbReference>
<name>A0A6G9ABR5_9BRAD</name>
<dbReference type="UniPathway" id="UPA00378"/>
<dbReference type="PANTHER" id="PTHR44835:SF1">
    <property type="entry name" value="PROTEIN O-GLCNAC TRANSFERASE"/>
    <property type="match status" value="1"/>
</dbReference>
<dbReference type="InterPro" id="IPR029489">
    <property type="entry name" value="OGT/SEC/SPY_C"/>
</dbReference>
<comment type="pathway">
    <text evidence="1">Protein modification; protein glycosylation.</text>
</comment>
<keyword evidence="5" id="KW-0808">Transferase</keyword>
<dbReference type="Gene3D" id="1.25.40.10">
    <property type="entry name" value="Tetratricopeptide repeat domain"/>
    <property type="match status" value="3"/>
</dbReference>
<evidence type="ECO:0000313" key="11">
    <source>
        <dbReference type="Proteomes" id="UP000500895"/>
    </source>
</evidence>
<dbReference type="SUPFAM" id="SSF53756">
    <property type="entry name" value="UDP-Glycosyltransferase/glycogen phosphorylase"/>
    <property type="match status" value="1"/>
</dbReference>
<keyword evidence="6" id="KW-0677">Repeat</keyword>
<organism evidence="10 11">
    <name type="scientific">Bradyrhizobium symbiodeficiens</name>
    <dbReference type="NCBI Taxonomy" id="1404367"/>
    <lineage>
        <taxon>Bacteria</taxon>
        <taxon>Pseudomonadati</taxon>
        <taxon>Pseudomonadota</taxon>
        <taxon>Alphaproteobacteria</taxon>
        <taxon>Hyphomicrobiales</taxon>
        <taxon>Nitrobacteraceae</taxon>
        <taxon>Bradyrhizobium</taxon>
    </lineage>
</organism>
<feature type="domain" description="O-GlcNAc transferase C-terminal" evidence="9">
    <location>
        <begin position="374"/>
        <end position="521"/>
    </location>
</feature>
<dbReference type="InterPro" id="IPR013105">
    <property type="entry name" value="TPR_2"/>
</dbReference>
<dbReference type="Pfam" id="PF00515">
    <property type="entry name" value="TPR_1"/>
    <property type="match status" value="1"/>
</dbReference>
<feature type="repeat" description="TPR" evidence="8">
    <location>
        <begin position="296"/>
        <end position="329"/>
    </location>
</feature>
<dbReference type="Pfam" id="PF14559">
    <property type="entry name" value="TPR_19"/>
    <property type="match status" value="1"/>
</dbReference>
<dbReference type="EMBL" id="CP050066">
    <property type="protein sequence ID" value="QIP09902.1"/>
    <property type="molecule type" value="Genomic_DNA"/>
</dbReference>
<feature type="repeat" description="TPR" evidence="8">
    <location>
        <begin position="228"/>
        <end position="261"/>
    </location>
</feature>
<proteinExistence type="inferred from homology"/>
<feature type="repeat" description="TPR" evidence="8">
    <location>
        <begin position="194"/>
        <end position="227"/>
    </location>
</feature>
<gene>
    <name evidence="10" type="ORF">HAV00_28320</name>
</gene>
<dbReference type="Proteomes" id="UP000500895">
    <property type="component" value="Chromosome"/>
</dbReference>
<evidence type="ECO:0000256" key="7">
    <source>
        <dbReference type="ARBA" id="ARBA00022803"/>
    </source>
</evidence>
<reference evidence="10 11" key="1">
    <citation type="journal article" date="2020" name="Int. J. Syst. Evol. Microbiol.">
        <title>Description and complete genome sequences of Bradyrhizobium symbiodeficiens sp. nov., a non-symbiotic bacterium associated with legumes native to Canada.</title>
        <authorList>
            <person name="Bromfield E.S.P."/>
            <person name="Cloutier S."/>
            <person name="Nguyen H.D.T."/>
        </authorList>
    </citation>
    <scope>NUCLEOTIDE SEQUENCE [LARGE SCALE GENOMIC DNA]</scope>
    <source>
        <strain evidence="10 11">101S1MB</strain>
    </source>
</reference>
<evidence type="ECO:0000256" key="3">
    <source>
        <dbReference type="ARBA" id="ARBA00011970"/>
    </source>
</evidence>
<dbReference type="PROSITE" id="PS50293">
    <property type="entry name" value="TPR_REGION"/>
    <property type="match status" value="1"/>
</dbReference>
<dbReference type="InterPro" id="IPR051939">
    <property type="entry name" value="Glycosyltr_41/O-GlcNAc_trsf"/>
</dbReference>
<feature type="repeat" description="TPR" evidence="8">
    <location>
        <begin position="160"/>
        <end position="193"/>
    </location>
</feature>
<dbReference type="SMART" id="SM00028">
    <property type="entry name" value="TPR"/>
    <property type="match status" value="9"/>
</dbReference>
<keyword evidence="4" id="KW-0328">Glycosyltransferase</keyword>
<comment type="similarity">
    <text evidence="2">Belongs to the glycosyltransferase 41 family. O-GlcNAc transferase subfamily.</text>
</comment>
<keyword evidence="7 8" id="KW-0802">TPR repeat</keyword>
<evidence type="ECO:0000313" key="10">
    <source>
        <dbReference type="EMBL" id="QIP09902.1"/>
    </source>
</evidence>
<evidence type="ECO:0000256" key="5">
    <source>
        <dbReference type="ARBA" id="ARBA00022679"/>
    </source>
</evidence>